<reference evidence="1" key="1">
    <citation type="submission" date="2019-11" db="EMBL/GenBank/DDBJ databases">
        <authorList>
            <person name="Li J."/>
        </authorList>
    </citation>
    <scope>NUCLEOTIDE SEQUENCE</scope>
    <source>
        <strain evidence="1">B6B</strain>
    </source>
</reference>
<dbReference type="EMBL" id="WJNG01000002">
    <property type="protein sequence ID" value="MRH41865.1"/>
    <property type="molecule type" value="Genomic_DNA"/>
</dbReference>
<accession>A0A6A8D7Y5</accession>
<dbReference type="AlphaFoldDB" id="A0A6A8D7Y5"/>
<evidence type="ECO:0000313" key="1">
    <source>
        <dbReference type="EMBL" id="MRH41865.1"/>
    </source>
</evidence>
<proteinExistence type="predicted"/>
<dbReference type="GO" id="GO:0043937">
    <property type="term" value="P:regulation of sporulation"/>
    <property type="evidence" value="ECO:0007669"/>
    <property type="project" value="InterPro"/>
</dbReference>
<sequence>MNNLNNLLQRIEFLRRKMTEVALEKGFTSLESIYISQELDKLLNVYDYKVRLGNEEQNR</sequence>
<dbReference type="InterPro" id="IPR037208">
    <property type="entry name" value="Spo0E-like_sf"/>
</dbReference>
<keyword evidence="2" id="KW-1185">Reference proteome</keyword>
<dbReference type="InterPro" id="IPR018540">
    <property type="entry name" value="Spo0E-like"/>
</dbReference>
<evidence type="ECO:0000313" key="2">
    <source>
        <dbReference type="Proteomes" id="UP000799092"/>
    </source>
</evidence>
<name>A0A6A8D7Y5_9BACI</name>
<organism evidence="1 2">
    <name type="scientific">Aquibacillus halophilus</name>
    <dbReference type="NCBI Taxonomy" id="930132"/>
    <lineage>
        <taxon>Bacteria</taxon>
        <taxon>Bacillati</taxon>
        <taxon>Bacillota</taxon>
        <taxon>Bacilli</taxon>
        <taxon>Bacillales</taxon>
        <taxon>Bacillaceae</taxon>
        <taxon>Aquibacillus</taxon>
    </lineage>
</organism>
<comment type="caution">
    <text evidence="1">The sequence shown here is derived from an EMBL/GenBank/DDBJ whole genome shotgun (WGS) entry which is preliminary data.</text>
</comment>
<dbReference type="SUPFAM" id="SSF140500">
    <property type="entry name" value="BAS1536-like"/>
    <property type="match status" value="1"/>
</dbReference>
<dbReference type="OrthoDB" id="2692170at2"/>
<dbReference type="GO" id="GO:0046983">
    <property type="term" value="F:protein dimerization activity"/>
    <property type="evidence" value="ECO:0007669"/>
    <property type="project" value="InterPro"/>
</dbReference>
<dbReference type="RefSeq" id="WP_153735480.1">
    <property type="nucleotide sequence ID" value="NZ_WJNG01000002.1"/>
</dbReference>
<dbReference type="Proteomes" id="UP000799092">
    <property type="component" value="Unassembled WGS sequence"/>
</dbReference>
<gene>
    <name evidence="1" type="ORF">GH741_04155</name>
</gene>
<protein>
    <submittedName>
        <fullName evidence="1">Spo0E family sporulation regulatory protein-aspartic acid phosphatase</fullName>
    </submittedName>
</protein>
<dbReference type="InterPro" id="IPR036638">
    <property type="entry name" value="HLH_DNA-bd_sf"/>
</dbReference>
<dbReference type="Gene3D" id="4.10.280.10">
    <property type="entry name" value="Helix-loop-helix DNA-binding domain"/>
    <property type="match status" value="1"/>
</dbReference>
<dbReference type="Pfam" id="PF09388">
    <property type="entry name" value="SpoOE-like"/>
    <property type="match status" value="1"/>
</dbReference>